<evidence type="ECO:0000256" key="3">
    <source>
        <dbReference type="ARBA" id="ARBA00022741"/>
    </source>
</evidence>
<keyword evidence="5" id="KW-0067">ATP-binding</keyword>
<accession>A0ABS4E878</accession>
<keyword evidence="4" id="KW-0418">Kinase</keyword>
<reference evidence="9 10" key="1">
    <citation type="submission" date="2021-03" db="EMBL/GenBank/DDBJ databases">
        <title>Genomic Encyclopedia of Type Strains, Phase IV (KMG-IV): sequencing the most valuable type-strain genomes for metagenomic binning, comparative biology and taxonomic classification.</title>
        <authorList>
            <person name="Goeker M."/>
        </authorList>
    </citation>
    <scope>NUCLEOTIDE SEQUENCE [LARGE SCALE GENOMIC DNA]</scope>
    <source>
        <strain evidence="9 10">DSM 1289</strain>
    </source>
</reference>
<keyword evidence="10" id="KW-1185">Reference proteome</keyword>
<organism evidence="9 10">
    <name type="scientific">Metaclostridioides mangenotii</name>
    <dbReference type="NCBI Taxonomy" id="1540"/>
    <lineage>
        <taxon>Bacteria</taxon>
        <taxon>Bacillati</taxon>
        <taxon>Bacillota</taxon>
        <taxon>Clostridia</taxon>
        <taxon>Peptostreptococcales</taxon>
        <taxon>Peptostreptococcaceae</taxon>
        <taxon>Metaclostridioides</taxon>
    </lineage>
</organism>
<evidence type="ECO:0000256" key="6">
    <source>
        <dbReference type="ARBA" id="ARBA00023277"/>
    </source>
</evidence>
<evidence type="ECO:0000256" key="2">
    <source>
        <dbReference type="ARBA" id="ARBA00022679"/>
    </source>
</evidence>
<comment type="similarity">
    <text evidence="1">Belongs to the four-carbon acid sugar kinase family.</text>
</comment>
<evidence type="ECO:0000259" key="7">
    <source>
        <dbReference type="Pfam" id="PF07005"/>
    </source>
</evidence>
<name>A0ABS4E878_9FIRM</name>
<keyword evidence="3" id="KW-0547">Nucleotide-binding</keyword>
<evidence type="ECO:0000313" key="10">
    <source>
        <dbReference type="Proteomes" id="UP000767291"/>
    </source>
</evidence>
<evidence type="ECO:0000256" key="4">
    <source>
        <dbReference type="ARBA" id="ARBA00022777"/>
    </source>
</evidence>
<sequence length="437" mass="47621">MKLYIIADDLTGANATSVLLAKEGFKCSSFIDSNLLNDSNMENYDVVAVSTDSRGIKANEAYDKVAKEVNRVKHVNPTYAKRIDSTLRGNIGSEIDAVLDNVKDSVAIVVASYPDSSRISIGGFLLVNSIPLEKTLVAKDPKSPVTNSKISEIIKLQTKHSVGDIGVNEVLKGHINLCDKIKDLANSNNRIIVIDAVTNDDIDIIAKAAKMSNLNVVTVDPGPFTRSYLNEKYGSSTVEQGKKVFLSIGSVSKTTIGQIEHLLVSRNPDFVKVDPLKLIDDNQVDKEIDRVISIIRVKLEENKSNILGVSTTTREEEVLDLTALSEELKIDEEAISVKINKGLAKITEMALDISHSAIGALYTSGGDVTMEVMKILEVEGIDIKDEVIPLAVYGRFIGGKYNNMPAITKGGLIGDEKTLLVCVDYLLTKISTQYYVK</sequence>
<dbReference type="InterPro" id="IPR037051">
    <property type="entry name" value="4-carb_acid_sugar_kinase_N_sf"/>
</dbReference>
<evidence type="ECO:0000313" key="9">
    <source>
        <dbReference type="EMBL" id="MBP1854132.1"/>
    </source>
</evidence>
<dbReference type="Proteomes" id="UP000767291">
    <property type="component" value="Unassembled WGS sequence"/>
</dbReference>
<gene>
    <name evidence="9" type="ORF">J2Z43_000522</name>
</gene>
<dbReference type="Pfam" id="PF07005">
    <property type="entry name" value="SBD_N"/>
    <property type="match status" value="1"/>
</dbReference>
<dbReference type="InterPro" id="IPR010737">
    <property type="entry name" value="4-carb_acid_sugar_kinase_N"/>
</dbReference>
<evidence type="ECO:0000256" key="5">
    <source>
        <dbReference type="ARBA" id="ARBA00022840"/>
    </source>
</evidence>
<dbReference type="SUPFAM" id="SSF142764">
    <property type="entry name" value="YgbK-like"/>
    <property type="match status" value="1"/>
</dbReference>
<keyword evidence="2" id="KW-0808">Transferase</keyword>
<dbReference type="InterPro" id="IPR031475">
    <property type="entry name" value="NBD_C"/>
</dbReference>
<evidence type="ECO:0000259" key="8">
    <source>
        <dbReference type="Pfam" id="PF17042"/>
    </source>
</evidence>
<comment type="caution">
    <text evidence="9">The sequence shown here is derived from an EMBL/GenBank/DDBJ whole genome shotgun (WGS) entry which is preliminary data.</text>
</comment>
<dbReference type="Gene3D" id="3.40.50.10840">
    <property type="entry name" value="Putative sugar-binding, N-terminal domain"/>
    <property type="match status" value="1"/>
</dbReference>
<feature type="domain" description="Four-carbon acid sugar kinase nucleotide binding" evidence="8">
    <location>
        <begin position="248"/>
        <end position="419"/>
    </location>
</feature>
<dbReference type="EMBL" id="JAGGJX010000001">
    <property type="protein sequence ID" value="MBP1854132.1"/>
    <property type="molecule type" value="Genomic_DNA"/>
</dbReference>
<dbReference type="Pfam" id="PF17042">
    <property type="entry name" value="NBD_C"/>
    <property type="match status" value="1"/>
</dbReference>
<proteinExistence type="inferred from homology"/>
<dbReference type="Gene3D" id="3.40.980.20">
    <property type="entry name" value="Four-carbon acid sugar kinase, nucleotide binding domain"/>
    <property type="match status" value="1"/>
</dbReference>
<feature type="domain" description="Four-carbon acid sugar kinase N-terminal" evidence="7">
    <location>
        <begin position="3"/>
        <end position="227"/>
    </location>
</feature>
<evidence type="ECO:0000256" key="1">
    <source>
        <dbReference type="ARBA" id="ARBA00005715"/>
    </source>
</evidence>
<keyword evidence="6" id="KW-0119">Carbohydrate metabolism</keyword>
<dbReference type="RefSeq" id="WP_209455701.1">
    <property type="nucleotide sequence ID" value="NZ_BAAACS010000017.1"/>
</dbReference>
<protein>
    <submittedName>
        <fullName evidence="9">Uncharacterized protein YgbK (DUF1537 family)</fullName>
    </submittedName>
</protein>
<dbReference type="InterPro" id="IPR042213">
    <property type="entry name" value="NBD_C_sf"/>
</dbReference>